<organism evidence="9 11">
    <name type="scientific">Bacteroides stercoris</name>
    <dbReference type="NCBI Taxonomy" id="46506"/>
    <lineage>
        <taxon>Bacteria</taxon>
        <taxon>Pseudomonadati</taxon>
        <taxon>Bacteroidota</taxon>
        <taxon>Bacteroidia</taxon>
        <taxon>Bacteroidales</taxon>
        <taxon>Bacteroidaceae</taxon>
        <taxon>Bacteroides</taxon>
    </lineage>
</organism>
<evidence type="ECO:0000256" key="2">
    <source>
        <dbReference type="ARBA" id="ARBA00005992"/>
    </source>
</evidence>
<comment type="caution">
    <text evidence="9">The sequence shown here is derived from an EMBL/GenBank/DDBJ whole genome shotgun (WGS) entry which is preliminary data.</text>
</comment>
<feature type="active site" description="Nucleophile" evidence="7">
    <location>
        <position position="337"/>
    </location>
</feature>
<gene>
    <name evidence="10" type="ORF">DWY58_11365</name>
    <name evidence="9" type="ORF">DXC34_12525</name>
</gene>
<feature type="domain" description="L,D-TPase catalytic" evidence="8">
    <location>
        <begin position="226"/>
        <end position="362"/>
    </location>
</feature>
<dbReference type="Proteomes" id="UP000284161">
    <property type="component" value="Unassembled WGS sequence"/>
</dbReference>
<protein>
    <submittedName>
        <fullName evidence="9">Murein L,D-transpeptidase</fullName>
    </submittedName>
</protein>
<evidence type="ECO:0000256" key="6">
    <source>
        <dbReference type="ARBA" id="ARBA00023316"/>
    </source>
</evidence>
<sequence length="363" mass="41279">MFVVSGIHEDVEPDYELKCIFMKRFFLFAAAAVCMVLAGCNGQQGHTPSSVAQVSEPADTVVSVVEVPFREKLLMAADVTLTKDLLYDTYTLEDTYPYKDTVRSFKWDVIRNCLAYIENMQRDSVKWVVLQNYKNLNREAPLVRKFVRNAYRRVADTLGVERYQSVPLYLPGDTLVPERYGRDGTLAYLLGEEGGFSRILPITLEDEWLVPRRYLKLLADSTVFNHVIFVDRLDQNIATLERMDKGEWKIRSMNPATTGRHAPPYAQETPLGMYLLQQKKSRMVFLKDGSAATGGYAPYASRFTNGAYIHGVPVNVPRTAMIEYSWSLGTTPRSHMCVRNATSHAKFVFDWAPTERSLVVVIE</sequence>
<keyword evidence="5 7" id="KW-0573">Peptidoglycan synthesis</keyword>
<reference evidence="11 12" key="1">
    <citation type="submission" date="2018-08" db="EMBL/GenBank/DDBJ databases">
        <title>A genome reference for cultivated species of the human gut microbiota.</title>
        <authorList>
            <person name="Zou Y."/>
            <person name="Xue W."/>
            <person name="Luo G."/>
        </authorList>
    </citation>
    <scope>NUCLEOTIDE SEQUENCE [LARGE SCALE GENOMIC DNA]</scope>
    <source>
        <strain evidence="10 12">AF25-6</strain>
        <strain evidence="9 11">TF03-6</strain>
    </source>
</reference>
<dbReference type="EMBL" id="QSSV01000016">
    <property type="protein sequence ID" value="RGM11536.1"/>
    <property type="molecule type" value="Genomic_DNA"/>
</dbReference>
<dbReference type="SUPFAM" id="SSF141523">
    <property type="entry name" value="L,D-transpeptidase catalytic domain-like"/>
    <property type="match status" value="1"/>
</dbReference>
<dbReference type="PROSITE" id="PS52029">
    <property type="entry name" value="LD_TPASE"/>
    <property type="match status" value="1"/>
</dbReference>
<name>A0A3E4ULT9_BACSE</name>
<keyword evidence="4 7" id="KW-0133">Cell shape</keyword>
<proteinExistence type="inferred from homology"/>
<dbReference type="InterPro" id="IPR038063">
    <property type="entry name" value="Transpep_catalytic_dom"/>
</dbReference>
<dbReference type="Proteomes" id="UP000261223">
    <property type="component" value="Unassembled WGS sequence"/>
</dbReference>
<dbReference type="GO" id="GO:0071555">
    <property type="term" value="P:cell wall organization"/>
    <property type="evidence" value="ECO:0007669"/>
    <property type="project" value="UniProtKB-UniRule"/>
</dbReference>
<evidence type="ECO:0000256" key="1">
    <source>
        <dbReference type="ARBA" id="ARBA00004752"/>
    </source>
</evidence>
<dbReference type="CDD" id="cd16913">
    <property type="entry name" value="YkuD_like"/>
    <property type="match status" value="1"/>
</dbReference>
<dbReference type="Gene3D" id="2.40.440.10">
    <property type="entry name" value="L,D-transpeptidase catalytic domain-like"/>
    <property type="match status" value="1"/>
</dbReference>
<evidence type="ECO:0000256" key="3">
    <source>
        <dbReference type="ARBA" id="ARBA00022679"/>
    </source>
</evidence>
<comment type="pathway">
    <text evidence="1 7">Cell wall biogenesis; peptidoglycan biosynthesis.</text>
</comment>
<evidence type="ECO:0000256" key="5">
    <source>
        <dbReference type="ARBA" id="ARBA00022984"/>
    </source>
</evidence>
<accession>A0A3E4ULT9</accession>
<dbReference type="InterPro" id="IPR005490">
    <property type="entry name" value="LD_TPept_cat_dom"/>
</dbReference>
<evidence type="ECO:0000259" key="8">
    <source>
        <dbReference type="PROSITE" id="PS52029"/>
    </source>
</evidence>
<dbReference type="GO" id="GO:0004180">
    <property type="term" value="F:carboxypeptidase activity"/>
    <property type="evidence" value="ECO:0007669"/>
    <property type="project" value="UniProtKB-ARBA"/>
</dbReference>
<evidence type="ECO:0000256" key="7">
    <source>
        <dbReference type="PROSITE-ProRule" id="PRU01373"/>
    </source>
</evidence>
<dbReference type="AlphaFoldDB" id="A0A3E4ULT9"/>
<dbReference type="UniPathway" id="UPA00219"/>
<comment type="similarity">
    <text evidence="2">Belongs to the YkuD family.</text>
</comment>
<dbReference type="EMBL" id="QRUB01000010">
    <property type="protein sequence ID" value="RGR27321.1"/>
    <property type="molecule type" value="Genomic_DNA"/>
</dbReference>
<evidence type="ECO:0000256" key="4">
    <source>
        <dbReference type="ARBA" id="ARBA00022960"/>
    </source>
</evidence>
<feature type="active site" description="Proton donor/acceptor" evidence="7">
    <location>
        <position position="310"/>
    </location>
</feature>
<dbReference type="GO" id="GO:0009252">
    <property type="term" value="P:peptidoglycan biosynthetic process"/>
    <property type="evidence" value="ECO:0007669"/>
    <property type="project" value="UniProtKB-UniPathway"/>
</dbReference>
<evidence type="ECO:0000313" key="10">
    <source>
        <dbReference type="EMBL" id="RGR27321.1"/>
    </source>
</evidence>
<dbReference type="GO" id="GO:0016740">
    <property type="term" value="F:transferase activity"/>
    <property type="evidence" value="ECO:0007669"/>
    <property type="project" value="UniProtKB-KW"/>
</dbReference>
<evidence type="ECO:0000313" key="12">
    <source>
        <dbReference type="Proteomes" id="UP000284161"/>
    </source>
</evidence>
<evidence type="ECO:0000313" key="9">
    <source>
        <dbReference type="EMBL" id="RGM11536.1"/>
    </source>
</evidence>
<keyword evidence="3" id="KW-0808">Transferase</keyword>
<evidence type="ECO:0000313" key="11">
    <source>
        <dbReference type="Proteomes" id="UP000261223"/>
    </source>
</evidence>
<dbReference type="Pfam" id="PF03734">
    <property type="entry name" value="YkuD"/>
    <property type="match status" value="1"/>
</dbReference>
<keyword evidence="6 7" id="KW-0961">Cell wall biogenesis/degradation</keyword>
<dbReference type="GO" id="GO:0008360">
    <property type="term" value="P:regulation of cell shape"/>
    <property type="evidence" value="ECO:0007669"/>
    <property type="project" value="UniProtKB-UniRule"/>
</dbReference>